<dbReference type="GO" id="GO:0046872">
    <property type="term" value="F:metal ion binding"/>
    <property type="evidence" value="ECO:0007669"/>
    <property type="project" value="UniProtKB-KW"/>
</dbReference>
<keyword evidence="4" id="KW-1133">Transmembrane helix</keyword>
<evidence type="ECO:0000259" key="5">
    <source>
        <dbReference type="Pfam" id="PF13359"/>
    </source>
</evidence>
<evidence type="ECO:0000313" key="6">
    <source>
        <dbReference type="EMBL" id="KAK4886959.1"/>
    </source>
</evidence>
<feature type="region of interest" description="Disordered" evidence="3">
    <location>
        <begin position="61"/>
        <end position="89"/>
    </location>
</feature>
<keyword evidence="7" id="KW-1185">Reference proteome</keyword>
<gene>
    <name evidence="6" type="ORF">RN001_003230</name>
</gene>
<accession>A0AAN7PI12</accession>
<sequence>MFKFPQDIGLRKKRGDRTPTKFTVICSCHFKDGKKENLPTIYERNKSKLMHFPIVEDRKRTKKDIDNPVPSTSIDVDEGSTRSTSSQSSSSLQAENYFLREDIKKLEIKLQNFQLRFTIEQIENNDKLVSIYTGLPNIGLFNALFGCTITITNIFITWLYALHYVLYEKILCQRFPSSAKNETCMPSSFASFTNCRIVLDCTEVYTSVSSQLDKQRATYSSYKHRNTLKGLVGVSPNVTITFISKLYGGNTSDKKIVESNLILADKGFLVSNILPAGVSLNVPPFVVGHQLEQESMLNVLFNG</sequence>
<feature type="domain" description="DDE Tnp4" evidence="5">
    <location>
        <begin position="199"/>
        <end position="263"/>
    </location>
</feature>
<evidence type="ECO:0000313" key="7">
    <source>
        <dbReference type="Proteomes" id="UP001353858"/>
    </source>
</evidence>
<protein>
    <recommendedName>
        <fullName evidence="5">DDE Tnp4 domain-containing protein</fullName>
    </recommendedName>
</protein>
<dbReference type="InterPro" id="IPR027806">
    <property type="entry name" value="HARBI1_dom"/>
</dbReference>
<dbReference type="PANTHER" id="PTHR23080:SF133">
    <property type="entry name" value="SI:CH211-262I1.5-RELATED"/>
    <property type="match status" value="1"/>
</dbReference>
<proteinExistence type="predicted"/>
<keyword evidence="4" id="KW-0472">Membrane</keyword>
<comment type="caution">
    <text evidence="6">The sequence shown here is derived from an EMBL/GenBank/DDBJ whole genome shotgun (WGS) entry which is preliminary data.</text>
</comment>
<dbReference type="AlphaFoldDB" id="A0AAN7PI12"/>
<evidence type="ECO:0000256" key="3">
    <source>
        <dbReference type="SAM" id="MobiDB-lite"/>
    </source>
</evidence>
<dbReference type="PANTHER" id="PTHR23080">
    <property type="entry name" value="THAP DOMAIN PROTEIN"/>
    <property type="match status" value="1"/>
</dbReference>
<feature type="transmembrane region" description="Helical" evidence="4">
    <location>
        <begin position="143"/>
        <end position="167"/>
    </location>
</feature>
<evidence type="ECO:0000256" key="1">
    <source>
        <dbReference type="ARBA" id="ARBA00001968"/>
    </source>
</evidence>
<comment type="cofactor">
    <cofactor evidence="1">
        <name>a divalent metal cation</name>
        <dbReference type="ChEBI" id="CHEBI:60240"/>
    </cofactor>
</comment>
<evidence type="ECO:0000256" key="4">
    <source>
        <dbReference type="SAM" id="Phobius"/>
    </source>
</evidence>
<dbReference type="Pfam" id="PF13359">
    <property type="entry name" value="DDE_Tnp_4"/>
    <property type="match status" value="1"/>
</dbReference>
<keyword evidence="4" id="KW-0812">Transmembrane</keyword>
<name>A0AAN7PI12_9COLE</name>
<organism evidence="6 7">
    <name type="scientific">Aquatica leii</name>
    <dbReference type="NCBI Taxonomy" id="1421715"/>
    <lineage>
        <taxon>Eukaryota</taxon>
        <taxon>Metazoa</taxon>
        <taxon>Ecdysozoa</taxon>
        <taxon>Arthropoda</taxon>
        <taxon>Hexapoda</taxon>
        <taxon>Insecta</taxon>
        <taxon>Pterygota</taxon>
        <taxon>Neoptera</taxon>
        <taxon>Endopterygota</taxon>
        <taxon>Coleoptera</taxon>
        <taxon>Polyphaga</taxon>
        <taxon>Elateriformia</taxon>
        <taxon>Elateroidea</taxon>
        <taxon>Lampyridae</taxon>
        <taxon>Luciolinae</taxon>
        <taxon>Aquatica</taxon>
    </lineage>
</organism>
<reference evidence="7" key="1">
    <citation type="submission" date="2023-01" db="EMBL/GenBank/DDBJ databases">
        <title>Key to firefly adult light organ development and bioluminescence: homeobox transcription factors regulate luciferase expression and transportation to peroxisome.</title>
        <authorList>
            <person name="Fu X."/>
        </authorList>
    </citation>
    <scope>NUCLEOTIDE SEQUENCE [LARGE SCALE GENOMIC DNA]</scope>
</reference>
<dbReference type="Proteomes" id="UP001353858">
    <property type="component" value="Unassembled WGS sequence"/>
</dbReference>
<dbReference type="EMBL" id="JARPUR010000001">
    <property type="protein sequence ID" value="KAK4886959.1"/>
    <property type="molecule type" value="Genomic_DNA"/>
</dbReference>
<evidence type="ECO:0000256" key="2">
    <source>
        <dbReference type="ARBA" id="ARBA00022723"/>
    </source>
</evidence>
<keyword evidence="2" id="KW-0479">Metal-binding</keyword>